<reference evidence="2 3" key="1">
    <citation type="submission" date="2019-02" db="EMBL/GenBank/DDBJ databases">
        <title>Genomic Encyclopedia of Archaeal and Bacterial Type Strains, Phase II (KMG-II): from individual species to whole genera.</title>
        <authorList>
            <person name="Goeker M."/>
        </authorList>
    </citation>
    <scope>NUCLEOTIDE SEQUENCE [LARGE SCALE GENOMIC DNA]</scope>
    <source>
        <strain evidence="2 3">DSM 18328</strain>
    </source>
</reference>
<dbReference type="Proteomes" id="UP000291097">
    <property type="component" value="Unassembled WGS sequence"/>
</dbReference>
<comment type="caution">
    <text evidence="2">The sequence shown here is derived from an EMBL/GenBank/DDBJ whole genome shotgun (WGS) entry which is preliminary data.</text>
</comment>
<sequence length="372" mass="40857">MTEHPRIMGFADDRSSKISEPLSFLENSEVITISDRDGMSKYPYLFRKGSKCIDKNQPDVLLSNYPGRLGATVLTLGQVKDIPVVIRVGGDMWKTNYEELRQNLRDQNFLSAVARVGQIGINEVFGSNADGYLVVSTELQQLVANRTGLPSKRVKRVSVPIDSASYRDGDPVSGRELIGQEAERIILTVTNLRFKGKVKGIYYLLQELEPLLRVNPDITYVIAGGGQYLDDLRQYVNRIVPETIRDQIIIAGFVPNVADLYAAASVFVYCSHIDGCPNVVSEAMAAGLPVVANADHGMIEQITHEETGLLVDADTQGEFTRAVAQVLSNNSLADQFGSNAQQCVSVRNDSKRIAQEMGVAIEEILDSIESTS</sequence>
<dbReference type="CDD" id="cd03801">
    <property type="entry name" value="GT4_PimA-like"/>
    <property type="match status" value="1"/>
</dbReference>
<dbReference type="GO" id="GO:0016757">
    <property type="term" value="F:glycosyltransferase activity"/>
    <property type="evidence" value="ECO:0007669"/>
    <property type="project" value="InterPro"/>
</dbReference>
<dbReference type="InterPro" id="IPR001296">
    <property type="entry name" value="Glyco_trans_1"/>
</dbReference>
<evidence type="ECO:0000259" key="1">
    <source>
        <dbReference type="Pfam" id="PF00534"/>
    </source>
</evidence>
<dbReference type="OrthoDB" id="132546at2157"/>
<protein>
    <submittedName>
        <fullName evidence="2">Glycosyltransferase involved in cell wall biosynthesis</fullName>
    </submittedName>
</protein>
<evidence type="ECO:0000313" key="2">
    <source>
        <dbReference type="EMBL" id="RZV10894.1"/>
    </source>
</evidence>
<dbReference type="EMBL" id="SHMP01000004">
    <property type="protein sequence ID" value="RZV10894.1"/>
    <property type="molecule type" value="Genomic_DNA"/>
</dbReference>
<dbReference type="PANTHER" id="PTHR45947">
    <property type="entry name" value="SULFOQUINOVOSYL TRANSFERASE SQD2"/>
    <property type="match status" value="1"/>
</dbReference>
<proteinExistence type="predicted"/>
<evidence type="ECO:0000313" key="3">
    <source>
        <dbReference type="Proteomes" id="UP000291097"/>
    </source>
</evidence>
<gene>
    <name evidence="2" type="ORF">BDK88_2100</name>
</gene>
<dbReference type="SUPFAM" id="SSF53756">
    <property type="entry name" value="UDP-Glycosyltransferase/glycogen phosphorylase"/>
    <property type="match status" value="1"/>
</dbReference>
<keyword evidence="2" id="KW-0808">Transferase</keyword>
<feature type="domain" description="Glycosyl transferase family 1" evidence="1">
    <location>
        <begin position="181"/>
        <end position="342"/>
    </location>
</feature>
<organism evidence="2 3">
    <name type="scientific">Natrinema hispanicum</name>
    <dbReference type="NCBI Taxonomy" id="392421"/>
    <lineage>
        <taxon>Archaea</taxon>
        <taxon>Methanobacteriati</taxon>
        <taxon>Methanobacteriota</taxon>
        <taxon>Stenosarchaea group</taxon>
        <taxon>Halobacteria</taxon>
        <taxon>Halobacteriales</taxon>
        <taxon>Natrialbaceae</taxon>
        <taxon>Natrinema</taxon>
    </lineage>
</organism>
<dbReference type="AlphaFoldDB" id="A0A482Y831"/>
<dbReference type="Gene3D" id="3.40.50.2000">
    <property type="entry name" value="Glycogen Phosphorylase B"/>
    <property type="match status" value="2"/>
</dbReference>
<accession>A0A482Y831</accession>
<dbReference type="Pfam" id="PF00534">
    <property type="entry name" value="Glycos_transf_1"/>
    <property type="match status" value="1"/>
</dbReference>
<dbReference type="InterPro" id="IPR050194">
    <property type="entry name" value="Glycosyltransferase_grp1"/>
</dbReference>
<dbReference type="PANTHER" id="PTHR45947:SF3">
    <property type="entry name" value="SULFOQUINOVOSYL TRANSFERASE SQD2"/>
    <property type="match status" value="1"/>
</dbReference>
<name>A0A482Y831_9EURY</name>